<gene>
    <name evidence="1" type="ORF">CEE69_11375</name>
</gene>
<dbReference type="GO" id="GO:0004519">
    <property type="term" value="F:endonuclease activity"/>
    <property type="evidence" value="ECO:0007669"/>
    <property type="project" value="UniProtKB-KW"/>
</dbReference>
<evidence type="ECO:0000313" key="2">
    <source>
        <dbReference type="Proteomes" id="UP000225740"/>
    </source>
</evidence>
<name>A0A2G1W7L5_9BACT</name>
<dbReference type="Proteomes" id="UP000225740">
    <property type="component" value="Unassembled WGS sequence"/>
</dbReference>
<keyword evidence="1" id="KW-0540">Nuclease</keyword>
<evidence type="ECO:0000313" key="1">
    <source>
        <dbReference type="EMBL" id="PHQ35027.1"/>
    </source>
</evidence>
<keyword evidence="2" id="KW-1185">Reference proteome</keyword>
<keyword evidence="1" id="KW-0255">Endonuclease</keyword>
<organism evidence="1 2">
    <name type="scientific">Rhodopirellula bahusiensis</name>
    <dbReference type="NCBI Taxonomy" id="2014065"/>
    <lineage>
        <taxon>Bacteria</taxon>
        <taxon>Pseudomonadati</taxon>
        <taxon>Planctomycetota</taxon>
        <taxon>Planctomycetia</taxon>
        <taxon>Pirellulales</taxon>
        <taxon>Pirellulaceae</taxon>
        <taxon>Rhodopirellula</taxon>
    </lineage>
</organism>
<dbReference type="AlphaFoldDB" id="A0A2G1W7L5"/>
<dbReference type="EMBL" id="NIZW01000008">
    <property type="protein sequence ID" value="PHQ35027.1"/>
    <property type="molecule type" value="Genomic_DNA"/>
</dbReference>
<reference evidence="1 2" key="1">
    <citation type="submission" date="2017-06" db="EMBL/GenBank/DDBJ databases">
        <title>Description of Rhodopirellula bahusiensis sp. nov.</title>
        <authorList>
            <person name="Kizina J."/>
            <person name="Harder J."/>
        </authorList>
    </citation>
    <scope>NUCLEOTIDE SEQUENCE [LARGE SCALE GENOMIC DNA]</scope>
    <source>
        <strain evidence="1 2">SWK21</strain>
    </source>
</reference>
<protein>
    <submittedName>
        <fullName evidence="1">Type I restriction endonuclease subunit M</fullName>
    </submittedName>
</protein>
<comment type="caution">
    <text evidence="1">The sequence shown here is derived from an EMBL/GenBank/DDBJ whole genome shotgun (WGS) entry which is preliminary data.</text>
</comment>
<proteinExistence type="predicted"/>
<sequence length="99" mass="11090">MDVNAMNSIDEIGLLPMGRILVTEAANSRIPPEEMLMAILKHGRGEWGDISDEDRAANSVALNRSLRVVSQCRASNGTRFWIITEHDRSHTTILLPNEY</sequence>
<keyword evidence="1" id="KW-0378">Hydrolase</keyword>
<accession>A0A2G1W7L5</accession>